<keyword evidence="3" id="KW-1185">Reference proteome</keyword>
<dbReference type="Proteomes" id="UP000017559">
    <property type="component" value="Unassembled WGS sequence"/>
</dbReference>
<sequence length="184" mass="21120">MLSDDSTERIPHVQLTVWDDKEEEDVEEEDGRDLHPVRTSNNPMTWPMARTEEVYAQLNALFARWEPTAPSTVETTVVRFADNLRLGIYLKTATSDDGLIELQDQTLPLAIELLMSILQDLTMMTTFMETVNNDQDEDEGPEGQTEFVEGQHMYMIDNNRARVVPAEFIGEWTTREVITLNLEV</sequence>
<name>V2WMT1_MONRO</name>
<organism evidence="2 3">
    <name type="scientific">Moniliophthora roreri (strain MCA 2997)</name>
    <name type="common">Cocoa frosty pod rot fungus</name>
    <name type="synonym">Crinipellis roreri</name>
    <dbReference type="NCBI Taxonomy" id="1381753"/>
    <lineage>
        <taxon>Eukaryota</taxon>
        <taxon>Fungi</taxon>
        <taxon>Dikarya</taxon>
        <taxon>Basidiomycota</taxon>
        <taxon>Agaricomycotina</taxon>
        <taxon>Agaricomycetes</taxon>
        <taxon>Agaricomycetidae</taxon>
        <taxon>Agaricales</taxon>
        <taxon>Marasmiineae</taxon>
        <taxon>Marasmiaceae</taxon>
        <taxon>Moniliophthora</taxon>
    </lineage>
</organism>
<comment type="caution">
    <text evidence="2">The sequence shown here is derived from an EMBL/GenBank/DDBJ whole genome shotgun (WGS) entry which is preliminary data.</text>
</comment>
<dbReference type="AlphaFoldDB" id="V2WMT1"/>
<evidence type="ECO:0000313" key="2">
    <source>
        <dbReference type="EMBL" id="ESK81535.1"/>
    </source>
</evidence>
<feature type="compositionally biased region" description="Acidic residues" evidence="1">
    <location>
        <begin position="20"/>
        <end position="31"/>
    </location>
</feature>
<gene>
    <name evidence="2" type="ORF">Moror_15656</name>
</gene>
<dbReference type="KEGG" id="mrr:Moror_15656"/>
<dbReference type="EMBL" id="AWSO01002394">
    <property type="protein sequence ID" value="ESK81535.1"/>
    <property type="molecule type" value="Genomic_DNA"/>
</dbReference>
<feature type="region of interest" description="Disordered" evidence="1">
    <location>
        <begin position="1"/>
        <end position="45"/>
    </location>
</feature>
<dbReference type="HOGENOM" id="CLU_095400_0_0_1"/>
<feature type="compositionally biased region" description="Basic and acidic residues" evidence="1">
    <location>
        <begin position="1"/>
        <end position="11"/>
    </location>
</feature>
<evidence type="ECO:0000256" key="1">
    <source>
        <dbReference type="SAM" id="MobiDB-lite"/>
    </source>
</evidence>
<evidence type="ECO:0000313" key="3">
    <source>
        <dbReference type="Proteomes" id="UP000017559"/>
    </source>
</evidence>
<protein>
    <submittedName>
        <fullName evidence="2">Uncharacterized protein</fullName>
    </submittedName>
</protein>
<proteinExistence type="predicted"/>
<reference evidence="2 3" key="1">
    <citation type="journal article" date="2014" name="BMC Genomics">
        <title>Genome and secretome analysis of the hemibiotrophic fungal pathogen, Moniliophthora roreri, which causes frosty pod rot disease of cacao: mechanisms of the biotrophic and necrotrophic phases.</title>
        <authorList>
            <person name="Meinhardt L.W."/>
            <person name="Costa G.G.L."/>
            <person name="Thomazella D.P.T."/>
            <person name="Teixeira P.J.P.L."/>
            <person name="Carazzolle M.F."/>
            <person name="Schuster S.C."/>
            <person name="Carlson J.E."/>
            <person name="Guiltinan M.J."/>
            <person name="Mieczkowski P."/>
            <person name="Farmer A."/>
            <person name="Ramaraj T."/>
            <person name="Crozier J."/>
            <person name="Davis R.E."/>
            <person name="Shao J."/>
            <person name="Melnick R.L."/>
            <person name="Pereira G.A.G."/>
            <person name="Bailey B.A."/>
        </authorList>
    </citation>
    <scope>NUCLEOTIDE SEQUENCE [LARGE SCALE GENOMIC DNA]</scope>
    <source>
        <strain evidence="2 3">MCA 2997</strain>
    </source>
</reference>
<accession>V2WMT1</accession>